<dbReference type="RefSeq" id="WP_164941922.1">
    <property type="nucleotide sequence ID" value="NZ_CP047361.1"/>
</dbReference>
<proteinExistence type="predicted"/>
<evidence type="ECO:0000313" key="2">
    <source>
        <dbReference type="Proteomes" id="UP000501122"/>
    </source>
</evidence>
<dbReference type="EMBL" id="CP047363">
    <property type="protein sequence ID" value="QIH77988.1"/>
    <property type="molecule type" value="Genomic_DNA"/>
</dbReference>
<evidence type="ECO:0000313" key="1">
    <source>
        <dbReference type="EMBL" id="QIH77988.1"/>
    </source>
</evidence>
<name>A0AAE6X1F0_9STAP</name>
<organism evidence="1 2">
    <name type="scientific">Macrococcoides canis</name>
    <dbReference type="NCBI Taxonomy" id="1855823"/>
    <lineage>
        <taxon>Bacteria</taxon>
        <taxon>Bacillati</taxon>
        <taxon>Bacillota</taxon>
        <taxon>Bacilli</taxon>
        <taxon>Bacillales</taxon>
        <taxon>Staphylococcaceae</taxon>
        <taxon>Macrococcoides</taxon>
    </lineage>
</organism>
<accession>A0AAE6X1F0</accession>
<protein>
    <submittedName>
        <fullName evidence="1">Uncharacterized protein</fullName>
    </submittedName>
</protein>
<gene>
    <name evidence="1" type="ORF">GTN30_04830</name>
</gene>
<dbReference type="Proteomes" id="UP000501122">
    <property type="component" value="Chromosome"/>
</dbReference>
<sequence>MFLKAYSKEEIKKMKTNKNKKYREVKEINELFSKHKPLVYVTDKDGARCDK</sequence>
<dbReference type="AlphaFoldDB" id="A0AAE6X1F0"/>
<reference evidence="1" key="1">
    <citation type="journal article" date="2020" name="Antimicrob. Agents Chemother.">
        <title>The novel macrolide resistance genes mef(D), msr(F) and msr(H) are present on resistance islands in Macrococcus canis, Macrococcus caseolyticus and Staphylococcus aureus.</title>
        <authorList>
            <person name="Schwendener S."/>
            <person name="Dona V."/>
            <person name="Perreten V."/>
        </authorList>
    </citation>
    <scope>NUCLEOTIDE SEQUENCE</scope>
    <source>
        <strain evidence="1">Epi0076A</strain>
    </source>
</reference>